<evidence type="ECO:0000256" key="5">
    <source>
        <dbReference type="SAM" id="MobiDB-lite"/>
    </source>
</evidence>
<dbReference type="GO" id="GO:0005886">
    <property type="term" value="C:plasma membrane"/>
    <property type="evidence" value="ECO:0007669"/>
    <property type="project" value="UniProtKB-ARBA"/>
</dbReference>
<feature type="transmembrane region" description="Helical" evidence="6">
    <location>
        <begin position="108"/>
        <end position="131"/>
    </location>
</feature>
<keyword evidence="3 6" id="KW-1133">Transmembrane helix</keyword>
<evidence type="ECO:0000256" key="2">
    <source>
        <dbReference type="ARBA" id="ARBA00022692"/>
    </source>
</evidence>
<feature type="transmembrane region" description="Helical" evidence="6">
    <location>
        <begin position="172"/>
        <end position="188"/>
    </location>
</feature>
<protein>
    <submittedName>
        <fullName evidence="7">Energy-coupling factor transporter transmembrane protein EcfT</fullName>
    </submittedName>
</protein>
<dbReference type="Pfam" id="PF02361">
    <property type="entry name" value="CbiQ"/>
    <property type="match status" value="1"/>
</dbReference>
<proteinExistence type="predicted"/>
<dbReference type="InterPro" id="IPR003339">
    <property type="entry name" value="ABC/ECF_trnsptr_transmembrane"/>
</dbReference>
<dbReference type="AlphaFoldDB" id="A0A9D2QEW0"/>
<evidence type="ECO:0000256" key="4">
    <source>
        <dbReference type="ARBA" id="ARBA00023136"/>
    </source>
</evidence>
<evidence type="ECO:0000313" key="8">
    <source>
        <dbReference type="Proteomes" id="UP000823858"/>
    </source>
</evidence>
<sequence length="297" mass="32401">MATQTTAQTERAAGTAQAVQPAGAGAQQDRRRERRNRDVLSAEWVKLELLRTAYATRGGLFAAMDPRAVIVWYLILAVAPWFTHDTASLTALFAIGVVSVFLARVGPLILGLFVIGLVGQVLSLLVVSLFFGGDSGTLWALVELNMKLGAVSLASMAAFVSLDPEKLSDALLAMRAPVLLAFGVSYGYRMLPIIVEEYTTVFDGFRLRSAPPQGRDFLRIRALIHWCTLVVKSFYPIMLNTAKSVRTTVEALEARGFTYAAENKTGRDLRLRYLKIGVLDVAVILVTLGLVALALWL</sequence>
<evidence type="ECO:0000256" key="3">
    <source>
        <dbReference type="ARBA" id="ARBA00022989"/>
    </source>
</evidence>
<name>A0A9D2QEW0_9CORY</name>
<gene>
    <name evidence="7" type="ORF">H9751_01570</name>
</gene>
<organism evidence="7 8">
    <name type="scientific">Candidatus Corynebacterium faecigallinarum</name>
    <dbReference type="NCBI Taxonomy" id="2838528"/>
    <lineage>
        <taxon>Bacteria</taxon>
        <taxon>Bacillati</taxon>
        <taxon>Actinomycetota</taxon>
        <taxon>Actinomycetes</taxon>
        <taxon>Mycobacteriales</taxon>
        <taxon>Corynebacteriaceae</taxon>
        <taxon>Corynebacterium</taxon>
    </lineage>
</organism>
<accession>A0A9D2QEW0</accession>
<reference evidence="7" key="1">
    <citation type="journal article" date="2021" name="PeerJ">
        <title>Extensive microbial diversity within the chicken gut microbiome revealed by metagenomics and culture.</title>
        <authorList>
            <person name="Gilroy R."/>
            <person name="Ravi A."/>
            <person name="Getino M."/>
            <person name="Pursley I."/>
            <person name="Horton D.L."/>
            <person name="Alikhan N.F."/>
            <person name="Baker D."/>
            <person name="Gharbi K."/>
            <person name="Hall N."/>
            <person name="Watson M."/>
            <person name="Adriaenssens E.M."/>
            <person name="Foster-Nyarko E."/>
            <person name="Jarju S."/>
            <person name="Secka A."/>
            <person name="Antonio M."/>
            <person name="Oren A."/>
            <person name="Chaudhuri R.R."/>
            <person name="La Ragione R."/>
            <person name="Hildebrand F."/>
            <person name="Pallen M.J."/>
        </authorList>
    </citation>
    <scope>NUCLEOTIDE SEQUENCE</scope>
    <source>
        <strain evidence="7">ChiHjej13B12-4958</strain>
    </source>
</reference>
<feature type="transmembrane region" description="Helical" evidence="6">
    <location>
        <begin position="70"/>
        <end position="102"/>
    </location>
</feature>
<feature type="transmembrane region" description="Helical" evidence="6">
    <location>
        <begin position="273"/>
        <end position="296"/>
    </location>
</feature>
<comment type="subcellular location">
    <subcellularLocation>
        <location evidence="1">Membrane</location>
        <topology evidence="1">Multi-pass membrane protein</topology>
    </subcellularLocation>
</comment>
<reference evidence="7" key="2">
    <citation type="submission" date="2021-04" db="EMBL/GenBank/DDBJ databases">
        <authorList>
            <person name="Gilroy R."/>
        </authorList>
    </citation>
    <scope>NUCLEOTIDE SEQUENCE</scope>
    <source>
        <strain evidence="7">ChiHjej13B12-4958</strain>
    </source>
</reference>
<dbReference type="EMBL" id="DWVP01000003">
    <property type="protein sequence ID" value="HJC84242.1"/>
    <property type="molecule type" value="Genomic_DNA"/>
</dbReference>
<keyword evidence="4 6" id="KW-0472">Membrane</keyword>
<keyword evidence="2 6" id="KW-0812">Transmembrane</keyword>
<feature type="compositionally biased region" description="Low complexity" evidence="5">
    <location>
        <begin position="1"/>
        <end position="27"/>
    </location>
</feature>
<dbReference type="CDD" id="cd16914">
    <property type="entry name" value="EcfT"/>
    <property type="match status" value="1"/>
</dbReference>
<evidence type="ECO:0000256" key="1">
    <source>
        <dbReference type="ARBA" id="ARBA00004141"/>
    </source>
</evidence>
<dbReference type="Proteomes" id="UP000823858">
    <property type="component" value="Unassembled WGS sequence"/>
</dbReference>
<feature type="region of interest" description="Disordered" evidence="5">
    <location>
        <begin position="1"/>
        <end position="34"/>
    </location>
</feature>
<comment type="caution">
    <text evidence="7">The sequence shown here is derived from an EMBL/GenBank/DDBJ whole genome shotgun (WGS) entry which is preliminary data.</text>
</comment>
<evidence type="ECO:0000256" key="6">
    <source>
        <dbReference type="SAM" id="Phobius"/>
    </source>
</evidence>
<evidence type="ECO:0000313" key="7">
    <source>
        <dbReference type="EMBL" id="HJC84242.1"/>
    </source>
</evidence>